<evidence type="ECO:0000313" key="3">
    <source>
        <dbReference type="Proteomes" id="UP000823399"/>
    </source>
</evidence>
<dbReference type="AlphaFoldDB" id="A0A9P7FB76"/>
<sequence length="155" mass="18016">MPIEIDSHEDADSLRFKARDQRDRMKECFKQRREADKNGGRAKKLSLRGEAYKDNMRRLDEAASMKIFEEHNQRLKFDTVDLHRLFVPEAKLYFDKAVQEVRNHGESSLCVIVGRGKHSKNNIARIKPAIQKHGKRLGLCVEVDRSDVGRLVVSW</sequence>
<dbReference type="SMART" id="SM01162">
    <property type="entry name" value="DUF1771"/>
    <property type="match status" value="1"/>
</dbReference>
<dbReference type="Proteomes" id="UP000823399">
    <property type="component" value="Unassembled WGS sequence"/>
</dbReference>
<dbReference type="InterPro" id="IPR053020">
    <property type="entry name" value="Smr_domain_protein"/>
</dbReference>
<dbReference type="SUPFAM" id="SSF160443">
    <property type="entry name" value="SMR domain-like"/>
    <property type="match status" value="1"/>
</dbReference>
<dbReference type="InterPro" id="IPR013899">
    <property type="entry name" value="DUF1771"/>
</dbReference>
<organism evidence="2 3">
    <name type="scientific">Suillus discolor</name>
    <dbReference type="NCBI Taxonomy" id="1912936"/>
    <lineage>
        <taxon>Eukaryota</taxon>
        <taxon>Fungi</taxon>
        <taxon>Dikarya</taxon>
        <taxon>Basidiomycota</taxon>
        <taxon>Agaricomycotina</taxon>
        <taxon>Agaricomycetes</taxon>
        <taxon>Agaricomycetidae</taxon>
        <taxon>Boletales</taxon>
        <taxon>Suillineae</taxon>
        <taxon>Suillaceae</taxon>
        <taxon>Suillus</taxon>
    </lineage>
</organism>
<dbReference type="PANTHER" id="PTHR47417">
    <property type="entry name" value="SMR DOMAIN-CONTAINING PROTEIN YPL199C"/>
    <property type="match status" value="1"/>
</dbReference>
<dbReference type="InterPro" id="IPR036063">
    <property type="entry name" value="Smr_dom_sf"/>
</dbReference>
<proteinExistence type="predicted"/>
<dbReference type="InterPro" id="IPR002625">
    <property type="entry name" value="Smr_dom"/>
</dbReference>
<dbReference type="GeneID" id="64690284"/>
<keyword evidence="3" id="KW-1185">Reference proteome</keyword>
<dbReference type="PROSITE" id="PS50828">
    <property type="entry name" value="SMR"/>
    <property type="match status" value="1"/>
</dbReference>
<protein>
    <recommendedName>
        <fullName evidence="1">Smr domain-containing protein</fullName>
    </recommendedName>
</protein>
<evidence type="ECO:0000259" key="1">
    <source>
        <dbReference type="PROSITE" id="PS50828"/>
    </source>
</evidence>
<dbReference type="Gene3D" id="3.30.1370.110">
    <property type="match status" value="1"/>
</dbReference>
<dbReference type="OrthoDB" id="3231855at2759"/>
<feature type="domain" description="Smr" evidence="1">
    <location>
        <begin position="80"/>
        <end position="155"/>
    </location>
</feature>
<dbReference type="EMBL" id="JABBWM010000018">
    <property type="protein sequence ID" value="KAG2111271.1"/>
    <property type="molecule type" value="Genomic_DNA"/>
</dbReference>
<evidence type="ECO:0000313" key="2">
    <source>
        <dbReference type="EMBL" id="KAG2111271.1"/>
    </source>
</evidence>
<reference evidence="2" key="1">
    <citation type="journal article" date="2020" name="New Phytol.">
        <title>Comparative genomics reveals dynamic genome evolution in host specialist ectomycorrhizal fungi.</title>
        <authorList>
            <person name="Lofgren L.A."/>
            <person name="Nguyen N.H."/>
            <person name="Vilgalys R."/>
            <person name="Ruytinx J."/>
            <person name="Liao H.L."/>
            <person name="Branco S."/>
            <person name="Kuo A."/>
            <person name="LaButti K."/>
            <person name="Lipzen A."/>
            <person name="Andreopoulos W."/>
            <person name="Pangilinan J."/>
            <person name="Riley R."/>
            <person name="Hundley H."/>
            <person name="Na H."/>
            <person name="Barry K."/>
            <person name="Grigoriev I.V."/>
            <person name="Stajich J.E."/>
            <person name="Kennedy P.G."/>
        </authorList>
    </citation>
    <scope>NUCLEOTIDE SEQUENCE</scope>
    <source>
        <strain evidence="2">FC423</strain>
    </source>
</reference>
<dbReference type="Pfam" id="PF08590">
    <property type="entry name" value="DUF1771"/>
    <property type="match status" value="1"/>
</dbReference>
<dbReference type="RefSeq" id="XP_041294630.1">
    <property type="nucleotide sequence ID" value="XM_041428025.1"/>
</dbReference>
<dbReference type="PANTHER" id="PTHR47417:SF1">
    <property type="entry name" value="SMR DOMAIN-CONTAINING PROTEIN YPL199C"/>
    <property type="match status" value="1"/>
</dbReference>
<dbReference type="Pfam" id="PF01713">
    <property type="entry name" value="Smr"/>
    <property type="match status" value="1"/>
</dbReference>
<name>A0A9P7FB76_9AGAM</name>
<comment type="caution">
    <text evidence="2">The sequence shown here is derived from an EMBL/GenBank/DDBJ whole genome shotgun (WGS) entry which is preliminary data.</text>
</comment>
<dbReference type="SMART" id="SM00463">
    <property type="entry name" value="SMR"/>
    <property type="match status" value="1"/>
</dbReference>
<accession>A0A9P7FB76</accession>
<gene>
    <name evidence="2" type="ORF">F5147DRAFT_102068</name>
</gene>